<evidence type="ECO:0000256" key="1">
    <source>
        <dbReference type="SAM" id="MobiDB-lite"/>
    </source>
</evidence>
<keyword evidence="3" id="KW-1185">Reference proteome</keyword>
<dbReference type="Proteomes" id="UP001153269">
    <property type="component" value="Unassembled WGS sequence"/>
</dbReference>
<name>A0A9N7V3W0_PLEPL</name>
<feature type="compositionally biased region" description="Basic and acidic residues" evidence="1">
    <location>
        <begin position="44"/>
        <end position="67"/>
    </location>
</feature>
<sequence length="110" mass="12002">MQMKPRERCTPSRETGGINGGDSRGAVFGKWGENKVGNDVWRASEARSKVSTEVPEKQPNKSADGEVRLSPAGGESSVSRPQQPLDIFNLRLTLDSCLRGFAPIQPHEPQ</sequence>
<dbReference type="AlphaFoldDB" id="A0A9N7V3W0"/>
<feature type="region of interest" description="Disordered" evidence="1">
    <location>
        <begin position="44"/>
        <end position="83"/>
    </location>
</feature>
<gene>
    <name evidence="2" type="ORF">PLEPLA_LOCUS30075</name>
</gene>
<organism evidence="2 3">
    <name type="scientific">Pleuronectes platessa</name>
    <name type="common">European plaice</name>
    <dbReference type="NCBI Taxonomy" id="8262"/>
    <lineage>
        <taxon>Eukaryota</taxon>
        <taxon>Metazoa</taxon>
        <taxon>Chordata</taxon>
        <taxon>Craniata</taxon>
        <taxon>Vertebrata</taxon>
        <taxon>Euteleostomi</taxon>
        <taxon>Actinopterygii</taxon>
        <taxon>Neopterygii</taxon>
        <taxon>Teleostei</taxon>
        <taxon>Neoteleostei</taxon>
        <taxon>Acanthomorphata</taxon>
        <taxon>Carangaria</taxon>
        <taxon>Pleuronectiformes</taxon>
        <taxon>Pleuronectoidei</taxon>
        <taxon>Pleuronectidae</taxon>
        <taxon>Pleuronectes</taxon>
    </lineage>
</organism>
<protein>
    <submittedName>
        <fullName evidence="2">Uncharacterized protein</fullName>
    </submittedName>
</protein>
<feature type="compositionally biased region" description="Basic and acidic residues" evidence="1">
    <location>
        <begin position="1"/>
        <end position="11"/>
    </location>
</feature>
<evidence type="ECO:0000313" key="2">
    <source>
        <dbReference type="EMBL" id="CAB1442404.1"/>
    </source>
</evidence>
<comment type="caution">
    <text evidence="2">The sequence shown here is derived from an EMBL/GenBank/DDBJ whole genome shotgun (WGS) entry which is preliminary data.</text>
</comment>
<evidence type="ECO:0000313" key="3">
    <source>
        <dbReference type="Proteomes" id="UP001153269"/>
    </source>
</evidence>
<accession>A0A9N7V3W0</accession>
<feature type="region of interest" description="Disordered" evidence="1">
    <location>
        <begin position="1"/>
        <end position="31"/>
    </location>
</feature>
<proteinExistence type="predicted"/>
<dbReference type="EMBL" id="CADEAL010002842">
    <property type="protein sequence ID" value="CAB1442404.1"/>
    <property type="molecule type" value="Genomic_DNA"/>
</dbReference>
<reference evidence="2" key="1">
    <citation type="submission" date="2020-03" db="EMBL/GenBank/DDBJ databases">
        <authorList>
            <person name="Weist P."/>
        </authorList>
    </citation>
    <scope>NUCLEOTIDE SEQUENCE</scope>
</reference>